<protein>
    <submittedName>
        <fullName evidence="1">Uncharacterized protein</fullName>
    </submittedName>
</protein>
<dbReference type="EMBL" id="GBXM01019124">
    <property type="protein sequence ID" value="JAH89453.1"/>
    <property type="molecule type" value="Transcribed_RNA"/>
</dbReference>
<reference evidence="1" key="1">
    <citation type="submission" date="2014-11" db="EMBL/GenBank/DDBJ databases">
        <authorList>
            <person name="Amaro Gonzalez C."/>
        </authorList>
    </citation>
    <scope>NUCLEOTIDE SEQUENCE</scope>
</reference>
<proteinExistence type="predicted"/>
<reference evidence="1" key="2">
    <citation type="journal article" date="2015" name="Fish Shellfish Immunol.">
        <title>Early steps in the European eel (Anguilla anguilla)-Vibrio vulnificus interaction in the gills: Role of the RtxA13 toxin.</title>
        <authorList>
            <person name="Callol A."/>
            <person name="Pajuelo D."/>
            <person name="Ebbesson L."/>
            <person name="Teles M."/>
            <person name="MacKenzie S."/>
            <person name="Amaro C."/>
        </authorList>
    </citation>
    <scope>NUCLEOTIDE SEQUENCE</scope>
</reference>
<dbReference type="AlphaFoldDB" id="A0A0E9WIY7"/>
<evidence type="ECO:0000313" key="1">
    <source>
        <dbReference type="EMBL" id="JAH89453.1"/>
    </source>
</evidence>
<accession>A0A0E9WIY7</accession>
<name>A0A0E9WIY7_ANGAN</name>
<organism evidence="1">
    <name type="scientific">Anguilla anguilla</name>
    <name type="common">European freshwater eel</name>
    <name type="synonym">Muraena anguilla</name>
    <dbReference type="NCBI Taxonomy" id="7936"/>
    <lineage>
        <taxon>Eukaryota</taxon>
        <taxon>Metazoa</taxon>
        <taxon>Chordata</taxon>
        <taxon>Craniata</taxon>
        <taxon>Vertebrata</taxon>
        <taxon>Euteleostomi</taxon>
        <taxon>Actinopterygii</taxon>
        <taxon>Neopterygii</taxon>
        <taxon>Teleostei</taxon>
        <taxon>Anguilliformes</taxon>
        <taxon>Anguillidae</taxon>
        <taxon>Anguilla</taxon>
    </lineage>
</organism>
<sequence>MTITSRKKSPEVSNSEAGVRRDLLSARTHALRAGLHCWCLVCWCQSNLFSVLCC</sequence>